<accession>A0A9R1DIZ7</accession>
<gene>
    <name evidence="2" type="ORF">CFC21_009655</name>
</gene>
<keyword evidence="1" id="KW-0732">Signal</keyword>
<organism evidence="2">
    <name type="scientific">Triticum aestivum</name>
    <name type="common">Wheat</name>
    <dbReference type="NCBI Taxonomy" id="4565"/>
    <lineage>
        <taxon>Eukaryota</taxon>
        <taxon>Viridiplantae</taxon>
        <taxon>Streptophyta</taxon>
        <taxon>Embryophyta</taxon>
        <taxon>Tracheophyta</taxon>
        <taxon>Spermatophyta</taxon>
        <taxon>Magnoliopsida</taxon>
        <taxon>Liliopsida</taxon>
        <taxon>Poales</taxon>
        <taxon>Poaceae</taxon>
        <taxon>BOP clade</taxon>
        <taxon>Pooideae</taxon>
        <taxon>Triticodae</taxon>
        <taxon>Triticeae</taxon>
        <taxon>Triticinae</taxon>
        <taxon>Triticum</taxon>
    </lineage>
</organism>
<dbReference type="EMBL" id="CM022213">
    <property type="protein sequence ID" value="KAF6992679.1"/>
    <property type="molecule type" value="Genomic_DNA"/>
</dbReference>
<protein>
    <submittedName>
        <fullName evidence="2">Uncharacterized protein</fullName>
    </submittedName>
</protein>
<dbReference type="AlphaFoldDB" id="A0A9R1DIZ7"/>
<evidence type="ECO:0000313" key="2">
    <source>
        <dbReference type="EMBL" id="KAF6992679.1"/>
    </source>
</evidence>
<comment type="caution">
    <text evidence="2">The sequence shown here is derived from an EMBL/GenBank/DDBJ whole genome shotgun (WGS) entry which is preliminary data.</text>
</comment>
<dbReference type="Proteomes" id="UP000815260">
    <property type="component" value="Chromosome 1D"/>
</dbReference>
<sequence length="97" mass="10601">MESVHKKALGMVTLLVVLQLLVAAAPRAMARSPPEEMEKVAAQSKKIAIERLVLKAPRGDARCADETCYTGFCFVVAGCSCQYPYCRKPRVPTPVYA</sequence>
<reference evidence="2" key="1">
    <citation type="journal article" date="2017" name="Gigascience">
        <title>The first near-complete assembly of the hexaploid bread wheat genome, Triticum aestivum.</title>
        <authorList>
            <person name="Zimin A.V."/>
            <person name="Puiu D."/>
            <person name="Hall R."/>
            <person name="Kingan S."/>
            <person name="Clavijo B.J."/>
            <person name="Salzberg S.L."/>
        </authorList>
    </citation>
    <scope>NUCLEOTIDE SEQUENCE</scope>
    <source>
        <tissue evidence="2">Leaf</tissue>
    </source>
</reference>
<evidence type="ECO:0000256" key="1">
    <source>
        <dbReference type="SAM" id="SignalP"/>
    </source>
</evidence>
<name>A0A9R1DIZ7_WHEAT</name>
<reference evidence="2" key="2">
    <citation type="submission" date="2020-03" db="EMBL/GenBank/DDBJ databases">
        <title>The second near-complete assembly of the hexaploid bread wheat (Triticum aestivum) genome.</title>
        <authorList>
            <person name="Zimin A.V."/>
            <person name="Puiu D."/>
            <person name="Shumante A."/>
            <person name="Alonge M."/>
            <person name="Salzberg S.L."/>
        </authorList>
    </citation>
    <scope>NUCLEOTIDE SEQUENCE</scope>
    <source>
        <tissue evidence="2">Leaf</tissue>
    </source>
</reference>
<feature type="chain" id="PRO_5040239860" evidence="1">
    <location>
        <begin position="31"/>
        <end position="97"/>
    </location>
</feature>
<proteinExistence type="predicted"/>
<feature type="signal peptide" evidence="1">
    <location>
        <begin position="1"/>
        <end position="30"/>
    </location>
</feature>